<protein>
    <submittedName>
        <fullName evidence="1">Uncharacterized protein</fullName>
    </submittedName>
</protein>
<organism evidence="1">
    <name type="scientific">marine sediment metagenome</name>
    <dbReference type="NCBI Taxonomy" id="412755"/>
    <lineage>
        <taxon>unclassified sequences</taxon>
        <taxon>metagenomes</taxon>
        <taxon>ecological metagenomes</taxon>
    </lineage>
</organism>
<gene>
    <name evidence="1" type="ORF">LCGC14_0467470</name>
</gene>
<dbReference type="EMBL" id="LAZR01000488">
    <property type="protein sequence ID" value="KKN66879.1"/>
    <property type="molecule type" value="Genomic_DNA"/>
</dbReference>
<dbReference type="AlphaFoldDB" id="A0A0F9SIK7"/>
<name>A0A0F9SIK7_9ZZZZ</name>
<proteinExistence type="predicted"/>
<comment type="caution">
    <text evidence="1">The sequence shown here is derived from an EMBL/GenBank/DDBJ whole genome shotgun (WGS) entry which is preliminary data.</text>
</comment>
<sequence length="103" mass="11663">MSNKFSKLKGVEVEVINPSGTSGKCFVADIDYEKGITIKSLEEQKNVLCLNKYSIASYLNYEDTFKYLVARIKEGKISRKNTFRYLTGDESPMRGKQASCAFE</sequence>
<evidence type="ECO:0000313" key="1">
    <source>
        <dbReference type="EMBL" id="KKN66879.1"/>
    </source>
</evidence>
<accession>A0A0F9SIK7</accession>
<reference evidence="1" key="1">
    <citation type="journal article" date="2015" name="Nature">
        <title>Complex archaea that bridge the gap between prokaryotes and eukaryotes.</title>
        <authorList>
            <person name="Spang A."/>
            <person name="Saw J.H."/>
            <person name="Jorgensen S.L."/>
            <person name="Zaremba-Niedzwiedzka K."/>
            <person name="Martijn J."/>
            <person name="Lind A.E."/>
            <person name="van Eijk R."/>
            <person name="Schleper C."/>
            <person name="Guy L."/>
            <person name="Ettema T.J."/>
        </authorList>
    </citation>
    <scope>NUCLEOTIDE SEQUENCE</scope>
</reference>